<keyword evidence="2" id="KW-0472">Membrane</keyword>
<dbReference type="PANTHER" id="PTHR38687:SF1">
    <property type="entry name" value="CELL DIVISION PROTEIN DEDD"/>
    <property type="match status" value="1"/>
</dbReference>
<dbReference type="GO" id="GO:0032153">
    <property type="term" value="C:cell division site"/>
    <property type="evidence" value="ECO:0007669"/>
    <property type="project" value="TreeGrafter"/>
</dbReference>
<keyword evidence="5" id="KW-1185">Reference proteome</keyword>
<keyword evidence="4" id="KW-0132">Cell division</keyword>
<protein>
    <submittedName>
        <fullName evidence="4">Cell division protein FtsN</fullName>
    </submittedName>
</protein>
<evidence type="ECO:0000259" key="3">
    <source>
        <dbReference type="PROSITE" id="PS51724"/>
    </source>
</evidence>
<sequence>MATRDYAARNPRGGSGGRRPPAKKKSSLVPGWGMLLLGLSIGVLITVFVYVSRPTQEPLRGTSAASDRPRAAGKNARKGESEPAEVADAEDTRSGKPALRAAQPGAKGQADADGRVQVPPKEKSRFTFYELLPSQEVLVPSQPAGKATPPPPLPASTTPSEQVAKAFANTPGTDPSMVPASAPPTTAPSAATTGAFIIQVASYRGQAEAEKQKAALALAGLESRIEKVTIDNRDTYYRVRIGPLRDENQARSTLAQLESSGIKAIMVKVN</sequence>
<evidence type="ECO:0000256" key="2">
    <source>
        <dbReference type="SAM" id="Phobius"/>
    </source>
</evidence>
<keyword evidence="2" id="KW-1133">Transmembrane helix</keyword>
<dbReference type="Pfam" id="PF05036">
    <property type="entry name" value="SPOR"/>
    <property type="match status" value="1"/>
</dbReference>
<feature type="region of interest" description="Disordered" evidence="1">
    <location>
        <begin position="56"/>
        <end position="119"/>
    </location>
</feature>
<evidence type="ECO:0000313" key="4">
    <source>
        <dbReference type="EMBL" id="SHG61049.1"/>
    </source>
</evidence>
<dbReference type="InterPro" id="IPR052521">
    <property type="entry name" value="Cell_div_SPOR-domain"/>
</dbReference>
<dbReference type="Proteomes" id="UP000199758">
    <property type="component" value="Unassembled WGS sequence"/>
</dbReference>
<dbReference type="GO" id="GO:0030428">
    <property type="term" value="C:cell septum"/>
    <property type="evidence" value="ECO:0007669"/>
    <property type="project" value="TreeGrafter"/>
</dbReference>
<dbReference type="GO" id="GO:0032506">
    <property type="term" value="P:cytokinetic process"/>
    <property type="evidence" value="ECO:0007669"/>
    <property type="project" value="TreeGrafter"/>
</dbReference>
<feature type="region of interest" description="Disordered" evidence="1">
    <location>
        <begin position="1"/>
        <end position="26"/>
    </location>
</feature>
<keyword evidence="2" id="KW-0812">Transmembrane</keyword>
<dbReference type="EMBL" id="FQWZ01000002">
    <property type="protein sequence ID" value="SHG61049.1"/>
    <property type="molecule type" value="Genomic_DNA"/>
</dbReference>
<dbReference type="PANTHER" id="PTHR38687">
    <property type="entry name" value="CELL DIVISION PROTEIN DEDD-RELATED"/>
    <property type="match status" value="1"/>
</dbReference>
<dbReference type="InterPro" id="IPR007730">
    <property type="entry name" value="SPOR-like_dom"/>
</dbReference>
<dbReference type="RefSeq" id="WP_072894258.1">
    <property type="nucleotide sequence ID" value="NZ_FQWZ01000002.1"/>
</dbReference>
<gene>
    <name evidence="4" type="ORF">SAMN04488068_0752</name>
</gene>
<keyword evidence="4" id="KW-0131">Cell cycle</keyword>
<dbReference type="SUPFAM" id="SSF110997">
    <property type="entry name" value="Sporulation related repeat"/>
    <property type="match status" value="1"/>
</dbReference>
<evidence type="ECO:0000256" key="1">
    <source>
        <dbReference type="SAM" id="MobiDB-lite"/>
    </source>
</evidence>
<dbReference type="OrthoDB" id="8558195at2"/>
<organism evidence="4 5">
    <name type="scientific">Hydrocarboniphaga daqingensis</name>
    <dbReference type="NCBI Taxonomy" id="490188"/>
    <lineage>
        <taxon>Bacteria</taxon>
        <taxon>Pseudomonadati</taxon>
        <taxon>Pseudomonadota</taxon>
        <taxon>Gammaproteobacteria</taxon>
        <taxon>Nevskiales</taxon>
        <taxon>Nevskiaceae</taxon>
        <taxon>Hydrocarboniphaga</taxon>
    </lineage>
</organism>
<dbReference type="PROSITE" id="PS51724">
    <property type="entry name" value="SPOR"/>
    <property type="match status" value="1"/>
</dbReference>
<proteinExistence type="predicted"/>
<name>A0A1M5L8H3_9GAMM</name>
<feature type="domain" description="SPOR" evidence="3">
    <location>
        <begin position="190"/>
        <end position="269"/>
    </location>
</feature>
<dbReference type="STRING" id="490188.SAMN04488068_0752"/>
<feature type="region of interest" description="Disordered" evidence="1">
    <location>
        <begin position="140"/>
        <end position="159"/>
    </location>
</feature>
<feature type="compositionally biased region" description="Basic and acidic residues" evidence="1">
    <location>
        <begin position="110"/>
        <end position="119"/>
    </location>
</feature>
<dbReference type="Gene3D" id="3.30.70.1070">
    <property type="entry name" value="Sporulation related repeat"/>
    <property type="match status" value="1"/>
</dbReference>
<evidence type="ECO:0000313" key="5">
    <source>
        <dbReference type="Proteomes" id="UP000199758"/>
    </source>
</evidence>
<dbReference type="GO" id="GO:0042834">
    <property type="term" value="F:peptidoglycan binding"/>
    <property type="evidence" value="ECO:0007669"/>
    <property type="project" value="InterPro"/>
</dbReference>
<reference evidence="4 5" key="1">
    <citation type="submission" date="2016-11" db="EMBL/GenBank/DDBJ databases">
        <authorList>
            <person name="Jaros S."/>
            <person name="Januszkiewicz K."/>
            <person name="Wedrychowicz H."/>
        </authorList>
    </citation>
    <scope>NUCLEOTIDE SEQUENCE [LARGE SCALE GENOMIC DNA]</scope>
    <source>
        <strain evidence="4 5">CGMCC 1.7049</strain>
    </source>
</reference>
<dbReference type="AlphaFoldDB" id="A0A1M5L8H3"/>
<dbReference type="InterPro" id="IPR036680">
    <property type="entry name" value="SPOR-like_sf"/>
</dbReference>
<accession>A0A1M5L8H3</accession>
<feature type="transmembrane region" description="Helical" evidence="2">
    <location>
        <begin position="28"/>
        <end position="51"/>
    </location>
</feature>